<feature type="transmembrane region" description="Helical" evidence="1">
    <location>
        <begin position="82"/>
        <end position="102"/>
    </location>
</feature>
<dbReference type="GeneID" id="23862906"/>
<dbReference type="AlphaFoldDB" id="C9ZTK6"/>
<dbReference type="EMBL" id="FN554970">
    <property type="protein sequence ID" value="CBH12741.1"/>
    <property type="molecule type" value="Genomic_DNA"/>
</dbReference>
<evidence type="ECO:0000313" key="2">
    <source>
        <dbReference type="EMBL" id="CBH12741.1"/>
    </source>
</evidence>
<protein>
    <submittedName>
        <fullName evidence="2">Uncharacterized protein</fullName>
    </submittedName>
</protein>
<dbReference type="KEGG" id="tbg:TbgDal_VII6340"/>
<accession>C9ZTK6</accession>
<keyword evidence="1" id="KW-1133">Transmembrane helix</keyword>
<organism evidence="2 3">
    <name type="scientific">Trypanosoma brucei gambiense (strain MHOM/CI/86/DAL972)</name>
    <dbReference type="NCBI Taxonomy" id="679716"/>
    <lineage>
        <taxon>Eukaryota</taxon>
        <taxon>Discoba</taxon>
        <taxon>Euglenozoa</taxon>
        <taxon>Kinetoplastea</taxon>
        <taxon>Metakinetoplastina</taxon>
        <taxon>Trypanosomatida</taxon>
        <taxon>Trypanosomatidae</taxon>
        <taxon>Trypanosoma</taxon>
    </lineage>
</organism>
<dbReference type="Proteomes" id="UP000002316">
    <property type="component" value="Chromosome 7"/>
</dbReference>
<gene>
    <name evidence="2" type="ORF">TbgDal_VII6340</name>
</gene>
<feature type="transmembrane region" description="Helical" evidence="1">
    <location>
        <begin position="40"/>
        <end position="62"/>
    </location>
</feature>
<proteinExistence type="predicted"/>
<name>C9ZTK6_TRYB9</name>
<dbReference type="RefSeq" id="XP_011775021.1">
    <property type="nucleotide sequence ID" value="XM_011776719.1"/>
</dbReference>
<reference evidence="3" key="1">
    <citation type="journal article" date="2010" name="PLoS Negl. Trop. Dis.">
        <title>The genome sequence of Trypanosoma brucei gambiense, causative agent of chronic human african trypanosomiasis.</title>
        <authorList>
            <person name="Jackson A.P."/>
            <person name="Sanders M."/>
            <person name="Berry A."/>
            <person name="McQuillan J."/>
            <person name="Aslett M.A."/>
            <person name="Quail M.A."/>
            <person name="Chukualim B."/>
            <person name="Capewell P."/>
            <person name="MacLeod A."/>
            <person name="Melville S.E."/>
            <person name="Gibson W."/>
            <person name="Barry J.D."/>
            <person name="Berriman M."/>
            <person name="Hertz-Fowler C."/>
        </authorList>
    </citation>
    <scope>NUCLEOTIDE SEQUENCE [LARGE SCALE GENOMIC DNA]</scope>
    <source>
        <strain evidence="3">MHOM/CI/86/DAL972</strain>
    </source>
</reference>
<evidence type="ECO:0000256" key="1">
    <source>
        <dbReference type="SAM" id="Phobius"/>
    </source>
</evidence>
<sequence length="104" mass="12178">MVTSTSPRSGNLPFLYVISFIKWDCEVCGIVENNNISGDLVGWCANVCLRFCFSFFFFFDCYVNLVDPFYRMCFQHAYTYRFLSHPLFLLVCCDGYFVLISFCE</sequence>
<keyword evidence="1" id="KW-0472">Membrane</keyword>
<keyword evidence="1" id="KW-0812">Transmembrane</keyword>
<evidence type="ECO:0000313" key="3">
    <source>
        <dbReference type="Proteomes" id="UP000002316"/>
    </source>
</evidence>